<evidence type="ECO:0000256" key="3">
    <source>
        <dbReference type="ARBA" id="ARBA00005273"/>
    </source>
</evidence>
<evidence type="ECO:0000256" key="7">
    <source>
        <dbReference type="ARBA" id="ARBA00022771"/>
    </source>
</evidence>
<dbReference type="InterPro" id="IPR004600">
    <property type="entry name" value="TFIIH_Tfb4/GTF2H3"/>
</dbReference>
<evidence type="ECO:0000256" key="5">
    <source>
        <dbReference type="ARBA" id="ARBA00022723"/>
    </source>
</evidence>
<evidence type="ECO:0000256" key="14">
    <source>
        <dbReference type="RuleBase" id="RU368090"/>
    </source>
</evidence>
<evidence type="ECO:0000313" key="16">
    <source>
        <dbReference type="EMBL" id="QIW99029.1"/>
    </source>
</evidence>
<keyword evidence="11 14" id="KW-0234">DNA repair</keyword>
<keyword evidence="17" id="KW-1185">Reference proteome</keyword>
<proteinExistence type="inferred from homology"/>
<gene>
    <name evidence="16" type="ORF">AMS68_004547</name>
</gene>
<feature type="region of interest" description="Disordered" evidence="15">
    <location>
        <begin position="346"/>
        <end position="374"/>
    </location>
</feature>
<comment type="subcellular location">
    <subcellularLocation>
        <location evidence="2 14">Nucleus</location>
    </subcellularLocation>
</comment>
<keyword evidence="8 14" id="KW-0862">Zinc</keyword>
<dbReference type="Pfam" id="PF03850">
    <property type="entry name" value="Tfb4"/>
    <property type="match status" value="1"/>
</dbReference>
<evidence type="ECO:0000256" key="11">
    <source>
        <dbReference type="ARBA" id="ARBA00023204"/>
    </source>
</evidence>
<feature type="region of interest" description="Disordered" evidence="15">
    <location>
        <begin position="158"/>
        <end position="189"/>
    </location>
</feature>
<evidence type="ECO:0000256" key="13">
    <source>
        <dbReference type="ARBA" id="ARBA00033341"/>
    </source>
</evidence>
<dbReference type="GO" id="GO:0008270">
    <property type="term" value="F:zinc ion binding"/>
    <property type="evidence" value="ECO:0007669"/>
    <property type="project" value="UniProtKB-KW"/>
</dbReference>
<dbReference type="AlphaFoldDB" id="A0A6H0XX77"/>
<dbReference type="GO" id="GO:0005675">
    <property type="term" value="C:transcription factor TFIIH holo complex"/>
    <property type="evidence" value="ECO:0007669"/>
    <property type="project" value="UniProtKB-UniRule"/>
</dbReference>
<dbReference type="GO" id="GO:0000439">
    <property type="term" value="C:transcription factor TFIIH core complex"/>
    <property type="evidence" value="ECO:0007669"/>
    <property type="project" value="UniProtKB-UniRule"/>
</dbReference>
<comment type="function">
    <text evidence="1 14">Component of the general transcription and DNA repair factor IIH (TFIIH) core complex, which is involved in general and transcription-coupled nucleotide excision repair (NER) of damaged DNA and, when complexed to TFIIK, in RNA transcription by RNA polymerase II. In NER, TFIIH acts by opening DNA around the lesion to allow the excision of the damaged oligonucleotide and its replacement by a new DNA fragment. In transcription, TFIIH has an essential role in transcription initiation. When the pre-initiation complex (PIC) has been established, TFIIH is required for promoter opening and promoter escape. Phosphorylation of the C-terminal tail (CTD) of the largest subunit of RNA polymerase II by the kinase module TFIIK controls the initiation of transcription.</text>
</comment>
<dbReference type="GO" id="GO:0006355">
    <property type="term" value="P:regulation of DNA-templated transcription"/>
    <property type="evidence" value="ECO:0007669"/>
    <property type="project" value="InterPro"/>
</dbReference>
<feature type="compositionally biased region" description="Polar residues" evidence="15">
    <location>
        <begin position="179"/>
        <end position="189"/>
    </location>
</feature>
<evidence type="ECO:0000256" key="6">
    <source>
        <dbReference type="ARBA" id="ARBA00022763"/>
    </source>
</evidence>
<keyword evidence="6 14" id="KW-0227">DNA damage</keyword>
<evidence type="ECO:0000256" key="2">
    <source>
        <dbReference type="ARBA" id="ARBA00004123"/>
    </source>
</evidence>
<evidence type="ECO:0000256" key="9">
    <source>
        <dbReference type="ARBA" id="ARBA00023015"/>
    </source>
</evidence>
<keyword evidence="5 14" id="KW-0479">Metal-binding</keyword>
<evidence type="ECO:0000256" key="10">
    <source>
        <dbReference type="ARBA" id="ARBA00023163"/>
    </source>
</evidence>
<dbReference type="EMBL" id="CP051141">
    <property type="protein sequence ID" value="QIW99029.1"/>
    <property type="molecule type" value="Genomic_DNA"/>
</dbReference>
<dbReference type="OrthoDB" id="17307at2759"/>
<evidence type="ECO:0000256" key="12">
    <source>
        <dbReference type="ARBA" id="ARBA00023242"/>
    </source>
</evidence>
<comment type="similarity">
    <text evidence="3 14">Belongs to the TFB4 family.</text>
</comment>
<dbReference type="Proteomes" id="UP000503462">
    <property type="component" value="Chromosome 3"/>
</dbReference>
<evidence type="ECO:0000256" key="8">
    <source>
        <dbReference type="ARBA" id="ARBA00022833"/>
    </source>
</evidence>
<sequence>MDAADATLRPETISTAESPSLLTIILDTNPHAWNLISSSLPLSKALANLLVFVNAHLAINPANRVAVLASHIDCVEWLYPSARSQADTNGVDREESSPIDNADKYRPFARVEHAISTNLQRLIRRTSASALEGAVNSQVAGALTKALAHISKQISGSSEAGSSQASFNYSDPSAMAGSNDATGQQTANQQRTLSPRILLITLSPDAPDQYIPVMNSIFASQRLSIPLDILPLTPSNKTFLQQAADATQGIYLPVTTPEAHAGLLQYLMFAYLPDLSARQHLISPGNDSNVDFRAACFCHRRIVDLGFVCSICLSIFCEPTLDENGGCLTCSSTLSLGDFGRKPAVVPAAKKKKKKKLTSQDDGGTPMSGVETPS</sequence>
<evidence type="ECO:0000256" key="4">
    <source>
        <dbReference type="ARBA" id="ARBA00021280"/>
    </source>
</evidence>
<keyword evidence="12 14" id="KW-0539">Nucleus</keyword>
<dbReference type="PANTHER" id="PTHR12831">
    <property type="entry name" value="TRANSCRIPTION INITIATION FACTOR IIH TFIIH , POLYPEPTIDE 3-RELATED"/>
    <property type="match status" value="1"/>
</dbReference>
<keyword evidence="10 14" id="KW-0804">Transcription</keyword>
<keyword evidence="7 14" id="KW-0863">Zinc-finger</keyword>
<evidence type="ECO:0000256" key="15">
    <source>
        <dbReference type="SAM" id="MobiDB-lite"/>
    </source>
</evidence>
<reference evidence="16 17" key="1">
    <citation type="journal article" date="2016" name="Sci. Rep.">
        <title>Peltaster fructicola genome reveals evolution from an invasive phytopathogen to an ectophytic parasite.</title>
        <authorList>
            <person name="Xu C."/>
            <person name="Chen H."/>
            <person name="Gleason M.L."/>
            <person name="Xu J.R."/>
            <person name="Liu H."/>
            <person name="Zhang R."/>
            <person name="Sun G."/>
        </authorList>
    </citation>
    <scope>NUCLEOTIDE SEQUENCE [LARGE SCALE GENOMIC DNA]</scope>
    <source>
        <strain evidence="16 17">LNHT1506</strain>
    </source>
</reference>
<organism evidence="16 17">
    <name type="scientific">Peltaster fructicola</name>
    <dbReference type="NCBI Taxonomy" id="286661"/>
    <lineage>
        <taxon>Eukaryota</taxon>
        <taxon>Fungi</taxon>
        <taxon>Dikarya</taxon>
        <taxon>Ascomycota</taxon>
        <taxon>Pezizomycotina</taxon>
        <taxon>Dothideomycetes</taxon>
        <taxon>Dothideomycetes incertae sedis</taxon>
        <taxon>Peltaster</taxon>
    </lineage>
</organism>
<comment type="subunit">
    <text evidence="14">Component of the 7-subunit TFIIH core complex composed of XPB/SSL2, XPD/RAD3, SSL1, TFB1, TFB2, TFB4 and TFB5, which is active in NER. The core complex associates with the 3-subunit CTD-kinase module TFIIK composed of CCL1, KIN28 and TFB3 to form the 10-subunit holoenzyme (holo-TFIIH) active in transcription.</text>
</comment>
<dbReference type="InterPro" id="IPR036465">
    <property type="entry name" value="vWFA_dom_sf"/>
</dbReference>
<accession>A0A6H0XX77</accession>
<dbReference type="Gene3D" id="3.40.50.410">
    <property type="entry name" value="von Willebrand factor, type A domain"/>
    <property type="match status" value="1"/>
</dbReference>
<dbReference type="PANTHER" id="PTHR12831:SF0">
    <property type="entry name" value="GENERAL TRANSCRIPTION FACTOR IIH SUBUNIT 3"/>
    <property type="match status" value="1"/>
</dbReference>
<keyword evidence="9 14" id="KW-0805">Transcription regulation</keyword>
<protein>
    <recommendedName>
        <fullName evidence="4 14">General transcription and DNA repair factor IIH subunit TFB4</fullName>
        <shortName evidence="14">TFIIH subunit TFB4</shortName>
    </recommendedName>
    <alternativeName>
        <fullName evidence="13 14">RNA polymerase II transcription factor B subunit 4</fullName>
    </alternativeName>
</protein>
<evidence type="ECO:0000256" key="1">
    <source>
        <dbReference type="ARBA" id="ARBA00002817"/>
    </source>
</evidence>
<evidence type="ECO:0000313" key="17">
    <source>
        <dbReference type="Proteomes" id="UP000503462"/>
    </source>
</evidence>
<dbReference type="GO" id="GO:0006289">
    <property type="term" value="P:nucleotide-excision repair"/>
    <property type="evidence" value="ECO:0007669"/>
    <property type="project" value="UniProtKB-UniRule"/>
</dbReference>
<name>A0A6H0XX77_9PEZI</name>